<feature type="domain" description="SLH" evidence="3">
    <location>
        <begin position="1312"/>
        <end position="1372"/>
    </location>
</feature>
<feature type="domain" description="SLH" evidence="3">
    <location>
        <begin position="1373"/>
        <end position="1436"/>
    </location>
</feature>
<dbReference type="InterPro" id="IPR032812">
    <property type="entry name" value="SbsA_Ig"/>
</dbReference>
<evidence type="ECO:0000256" key="1">
    <source>
        <dbReference type="ARBA" id="ARBA00022729"/>
    </source>
</evidence>
<organism evidence="4 5">
    <name type="scientific">Cohnella cholangitidis</name>
    <dbReference type="NCBI Taxonomy" id="2598458"/>
    <lineage>
        <taxon>Bacteria</taxon>
        <taxon>Bacillati</taxon>
        <taxon>Bacillota</taxon>
        <taxon>Bacilli</taxon>
        <taxon>Bacillales</taxon>
        <taxon>Paenibacillaceae</taxon>
        <taxon>Cohnella</taxon>
    </lineage>
</organism>
<dbReference type="Proteomes" id="UP000515679">
    <property type="component" value="Chromosome"/>
</dbReference>
<sequence>MRKLVNKSFVPNFFGTKCRNKRYYCVHQEVIVLQLKRTLSLTLIMALLIQLWVAGASFAAAGGPVMISTSPANNEVTVPANAMLKIKFDENVVKASGGVVSIKNSNTNVAVASYDLGNPTQSAYVTIDPTSASTIQINPNGKLVAGQNYYVEISPNAFLNVAGAGFAGINDATTWNFRVIASDVTPPSATTTPVSGGTMPATGAIKLAFNEKVWAASGNIRITRLDTSDTQVISVLSPEVTGSGIVDGTGKTTIVIQPSIRLVSGKNYQVMVEQGAFVDVVGNAYYGTTWNFSTTASPITLISKVPADNSANVSLGALTAKMTFASAVLTGTSGNIYLKKVLTNETVETISMATGASRVTGSGTTAINIAFYQPLVANTEYYIMMDPGVLKDASGNLYEGIVDAVTWNFTTASGVDNTPPLVSAFTPAAGGAVTAVNGMLSIKFNELVKPGSGMIVIRNASSQAVVCSIPVTHSAVTGGGTDTIKITPSVYSACGSFVKNTSYAVQIGSLAITDLAGNPYAGIPSTNYSTWWFKVNSDTVRPELISTIPVSGTNSVKEDAVLTMLFDKSVTVHGVAATLNQVVSGTIRDSIPATLSVDSTNSRKVILTPTRNLTRSATYVVSIPDNAITDLALNAYPGILNDYRWTFQTIGSDRTAPTFSSAAMDGSAIVLTYNEELDSTVVPYPANYYVTVNDVPRQVNGITINGKTVRLILQSGVAVGQTVKVSYTKDSDTDHQLQDLSGNKAVALSSKEVTNSSDTTLAKPLSGVLNGSTLTLNFNKSLAAPASGASYQFSVKYNGYSQSISAISVNGSVVTLTLPSSVTETQSVSVSYAPGSTPLRDLSGNAVPAFTDFYVQNVNDTVAPTLTSATASGTKVILSYNEGLSAASVPLKSNFSVIKNGTTAAISSVAIVNNTVELTMTQAVATNAVLYVSYIQTSQGIKDLAGNLAATFNSYPVTGVAATTTQLVASSVYNNEITLTYSAALNNSSVPYASQYYVKVNGTFANVSSVNIVGTQVRVLLTSPVATGSTVVLSYMATGNSVKDLQNQAVSGINEMTITNQSTLPGGGGGGGTIVGLPDYVEADGSGGVQLIVAKSSSIYSGTAPSGKSMNRYTLDGTKLLAAYDAIRQNSGIAIPRLTFKVPSTEVGALVTIPINSLMDASSRASNASFRLEYGDMQFEIPLSAINYSKEIYLAGGSTTTSSLQISIDKAQNSPVLSTLNILGAQSMTTPADFSAGILTGTNYKAVENYEQYVTRSFALPGFSGSTDNLAVIRLDSDSNQPSYVPTLFENVNGSTKVNFKRKGNSEYAVVRRNASFTDMAKHWANGDVTVLASKFIVTGDTNKTFAPGKNITRADFAEFLARGIGLNGDKSSASRYTDVSLTNPSASYIGAVSKAGIVEGGTDGKFRPNANVTREEMATMLIRAMNYVGVQSSSSSTALNGFKDKAKVSGWAKEGMSISVTVGFIKGSTTKTINPQSKATRAEAAIMIKRFLEYVDFL</sequence>
<proteinExistence type="predicted"/>
<evidence type="ECO:0000313" key="5">
    <source>
        <dbReference type="Proteomes" id="UP000515679"/>
    </source>
</evidence>
<evidence type="ECO:0000259" key="3">
    <source>
        <dbReference type="PROSITE" id="PS51272"/>
    </source>
</evidence>
<dbReference type="InterPro" id="IPR014755">
    <property type="entry name" value="Cu-Rt/internalin_Ig-like"/>
</dbReference>
<dbReference type="Pfam" id="PF13753">
    <property type="entry name" value="SWM_repeat"/>
    <property type="match status" value="4"/>
</dbReference>
<evidence type="ECO:0000313" key="4">
    <source>
        <dbReference type="EMBL" id="QMV41706.1"/>
    </source>
</evidence>
<dbReference type="EMBL" id="CP041969">
    <property type="protein sequence ID" value="QMV41706.1"/>
    <property type="molecule type" value="Genomic_DNA"/>
</dbReference>
<keyword evidence="5" id="KW-1185">Reference proteome</keyword>
<keyword evidence="2" id="KW-0472">Membrane</keyword>
<keyword evidence="1" id="KW-0732">Signal</keyword>
<dbReference type="KEGG" id="cchl:FPL14_11305"/>
<keyword evidence="2" id="KW-1133">Transmembrane helix</keyword>
<evidence type="ECO:0000256" key="2">
    <source>
        <dbReference type="SAM" id="Phobius"/>
    </source>
</evidence>
<reference evidence="4 5" key="1">
    <citation type="submission" date="2019-07" db="EMBL/GenBank/DDBJ databases">
        <authorList>
            <person name="Kim J.K."/>
            <person name="Cheong H.-M."/>
            <person name="Choi Y."/>
            <person name="Hwang K.J."/>
            <person name="Lee S."/>
            <person name="Choi C."/>
        </authorList>
    </citation>
    <scope>NUCLEOTIDE SEQUENCE [LARGE SCALE GENOMIC DNA]</scope>
    <source>
        <strain evidence="4 5">KS 22</strain>
    </source>
</reference>
<dbReference type="PROSITE" id="PS51272">
    <property type="entry name" value="SLH"/>
    <property type="match status" value="3"/>
</dbReference>
<dbReference type="Pfam" id="PF00395">
    <property type="entry name" value="SLH"/>
    <property type="match status" value="3"/>
</dbReference>
<gene>
    <name evidence="4" type="ORF">FPL14_11305</name>
</gene>
<accession>A0A7G5BXM2</accession>
<feature type="domain" description="SLH" evidence="3">
    <location>
        <begin position="1440"/>
        <end position="1499"/>
    </location>
</feature>
<dbReference type="Pfam" id="PF13205">
    <property type="entry name" value="Big_5"/>
    <property type="match status" value="5"/>
</dbReference>
<dbReference type="NCBIfam" id="TIGR02059">
    <property type="entry name" value="swm_rep_I"/>
    <property type="match status" value="4"/>
</dbReference>
<keyword evidence="2" id="KW-0812">Transmembrane</keyword>
<dbReference type="Gene3D" id="2.60.40.1220">
    <property type="match status" value="3"/>
</dbReference>
<protein>
    <recommendedName>
        <fullName evidence="3">SLH domain-containing protein</fullName>
    </recommendedName>
</protein>
<dbReference type="InterPro" id="IPR011801">
    <property type="entry name" value="Swm_rep_I_cyn"/>
</dbReference>
<name>A0A7G5BXM2_9BACL</name>
<dbReference type="InterPro" id="IPR001119">
    <property type="entry name" value="SLH_dom"/>
</dbReference>
<feature type="transmembrane region" description="Helical" evidence="2">
    <location>
        <begin position="43"/>
        <end position="67"/>
    </location>
</feature>
<dbReference type="InterPro" id="IPR028059">
    <property type="entry name" value="SWM_rpt"/>
</dbReference>